<protein>
    <submittedName>
        <fullName evidence="1">Uncharacterized protein</fullName>
    </submittedName>
</protein>
<organism evidence="1 2">
    <name type="scientific">Smallanthus sonchifolius</name>
    <dbReference type="NCBI Taxonomy" id="185202"/>
    <lineage>
        <taxon>Eukaryota</taxon>
        <taxon>Viridiplantae</taxon>
        <taxon>Streptophyta</taxon>
        <taxon>Embryophyta</taxon>
        <taxon>Tracheophyta</taxon>
        <taxon>Spermatophyta</taxon>
        <taxon>Magnoliopsida</taxon>
        <taxon>eudicotyledons</taxon>
        <taxon>Gunneridae</taxon>
        <taxon>Pentapetalae</taxon>
        <taxon>asterids</taxon>
        <taxon>campanulids</taxon>
        <taxon>Asterales</taxon>
        <taxon>Asteraceae</taxon>
        <taxon>Asteroideae</taxon>
        <taxon>Heliantheae alliance</taxon>
        <taxon>Millerieae</taxon>
        <taxon>Smallanthus</taxon>
    </lineage>
</organism>
<sequence>MILTVNFVRIYISMPVRVVLDCLFSRMFATCIVLYNMLGLYLWFALILMCARSRLDLLVCIVFHLLALE</sequence>
<comment type="caution">
    <text evidence="1">The sequence shown here is derived from an EMBL/GenBank/DDBJ whole genome shotgun (WGS) entry which is preliminary data.</text>
</comment>
<dbReference type="EMBL" id="CM042034">
    <property type="protein sequence ID" value="KAI3762301.1"/>
    <property type="molecule type" value="Genomic_DNA"/>
</dbReference>
<gene>
    <name evidence="1" type="ORF">L1987_52726</name>
</gene>
<name>A0ACB9EUA3_9ASTR</name>
<accession>A0ACB9EUA3</accession>
<reference evidence="1 2" key="2">
    <citation type="journal article" date="2022" name="Mol. Ecol. Resour.">
        <title>The genomes of chicory, endive, great burdock and yacon provide insights into Asteraceae paleo-polyploidization history and plant inulin production.</title>
        <authorList>
            <person name="Fan W."/>
            <person name="Wang S."/>
            <person name="Wang H."/>
            <person name="Wang A."/>
            <person name="Jiang F."/>
            <person name="Liu H."/>
            <person name="Zhao H."/>
            <person name="Xu D."/>
            <person name="Zhang Y."/>
        </authorList>
    </citation>
    <scope>NUCLEOTIDE SEQUENCE [LARGE SCALE GENOMIC DNA]</scope>
    <source>
        <strain evidence="2">cv. Yunnan</strain>
        <tissue evidence="1">Leaves</tissue>
    </source>
</reference>
<reference evidence="2" key="1">
    <citation type="journal article" date="2022" name="Mol. Ecol. Resour.">
        <title>The genomes of chicory, endive, great burdock and yacon provide insights into Asteraceae palaeo-polyploidization history and plant inulin production.</title>
        <authorList>
            <person name="Fan W."/>
            <person name="Wang S."/>
            <person name="Wang H."/>
            <person name="Wang A."/>
            <person name="Jiang F."/>
            <person name="Liu H."/>
            <person name="Zhao H."/>
            <person name="Xu D."/>
            <person name="Zhang Y."/>
        </authorList>
    </citation>
    <scope>NUCLEOTIDE SEQUENCE [LARGE SCALE GENOMIC DNA]</scope>
    <source>
        <strain evidence="2">cv. Yunnan</strain>
    </source>
</reference>
<evidence type="ECO:0000313" key="2">
    <source>
        <dbReference type="Proteomes" id="UP001056120"/>
    </source>
</evidence>
<proteinExistence type="predicted"/>
<dbReference type="Proteomes" id="UP001056120">
    <property type="component" value="Linkage Group LG17"/>
</dbReference>
<keyword evidence="2" id="KW-1185">Reference proteome</keyword>
<evidence type="ECO:0000313" key="1">
    <source>
        <dbReference type="EMBL" id="KAI3762301.1"/>
    </source>
</evidence>